<proteinExistence type="predicted"/>
<dbReference type="Proteomes" id="UP001516400">
    <property type="component" value="Unassembled WGS sequence"/>
</dbReference>
<feature type="region of interest" description="Disordered" evidence="1">
    <location>
        <begin position="25"/>
        <end position="96"/>
    </location>
</feature>
<reference evidence="2 3" key="1">
    <citation type="journal article" date="2021" name="BMC Biol.">
        <title>Horizontally acquired antibacterial genes associated with adaptive radiation of ladybird beetles.</title>
        <authorList>
            <person name="Li H.S."/>
            <person name="Tang X.F."/>
            <person name="Huang Y.H."/>
            <person name="Xu Z.Y."/>
            <person name="Chen M.L."/>
            <person name="Du X.Y."/>
            <person name="Qiu B.Y."/>
            <person name="Chen P.T."/>
            <person name="Zhang W."/>
            <person name="Slipinski A."/>
            <person name="Escalona H.E."/>
            <person name="Waterhouse R.M."/>
            <person name="Zwick A."/>
            <person name="Pang H."/>
        </authorList>
    </citation>
    <scope>NUCLEOTIDE SEQUENCE [LARGE SCALE GENOMIC DNA]</scope>
    <source>
        <strain evidence="2">SYSU2018</strain>
    </source>
</reference>
<comment type="caution">
    <text evidence="2">The sequence shown here is derived from an EMBL/GenBank/DDBJ whole genome shotgun (WGS) entry which is preliminary data.</text>
</comment>
<sequence>MGDALTPTQQPRRRSIYNFFLRHQDAVENEDTSQSPPVPKRNLTTTSQTLHPAMAEEAKPKRGSIIRKKRAGSCKARPTSMLSQAHRAGSEPQNSTDVSILVTEASPDAAITKPSLQRQQSEATIVQVLVHRESEEYQEPVSDVLTPEVRVDQIVSDQGEMMLSDVIVDTAINSNSNVRDS</sequence>
<gene>
    <name evidence="2" type="ORF">HHI36_003118</name>
</gene>
<feature type="compositionally biased region" description="Basic residues" evidence="1">
    <location>
        <begin position="61"/>
        <end position="72"/>
    </location>
</feature>
<evidence type="ECO:0000313" key="3">
    <source>
        <dbReference type="Proteomes" id="UP001516400"/>
    </source>
</evidence>
<protein>
    <submittedName>
        <fullName evidence="2">Uncharacterized protein</fullName>
    </submittedName>
</protein>
<keyword evidence="3" id="KW-1185">Reference proteome</keyword>
<name>A0ABD2PD07_9CUCU</name>
<organism evidence="2 3">
    <name type="scientific">Cryptolaemus montrouzieri</name>
    <dbReference type="NCBI Taxonomy" id="559131"/>
    <lineage>
        <taxon>Eukaryota</taxon>
        <taxon>Metazoa</taxon>
        <taxon>Ecdysozoa</taxon>
        <taxon>Arthropoda</taxon>
        <taxon>Hexapoda</taxon>
        <taxon>Insecta</taxon>
        <taxon>Pterygota</taxon>
        <taxon>Neoptera</taxon>
        <taxon>Endopterygota</taxon>
        <taxon>Coleoptera</taxon>
        <taxon>Polyphaga</taxon>
        <taxon>Cucujiformia</taxon>
        <taxon>Coccinelloidea</taxon>
        <taxon>Coccinellidae</taxon>
        <taxon>Scymninae</taxon>
        <taxon>Scymnini</taxon>
        <taxon>Cryptolaemus</taxon>
    </lineage>
</organism>
<evidence type="ECO:0000256" key="1">
    <source>
        <dbReference type="SAM" id="MobiDB-lite"/>
    </source>
</evidence>
<dbReference type="AlphaFoldDB" id="A0ABD2PD07"/>
<accession>A0ABD2PD07</accession>
<dbReference type="EMBL" id="JABFTP020000185">
    <property type="protein sequence ID" value="KAL3288685.1"/>
    <property type="molecule type" value="Genomic_DNA"/>
</dbReference>
<evidence type="ECO:0000313" key="2">
    <source>
        <dbReference type="EMBL" id="KAL3288685.1"/>
    </source>
</evidence>